<evidence type="ECO:0000256" key="1">
    <source>
        <dbReference type="ARBA" id="ARBA00004429"/>
    </source>
</evidence>
<dbReference type="InterPro" id="IPR000515">
    <property type="entry name" value="MetI-like"/>
</dbReference>
<feature type="transmembrane region" description="Helical" evidence="9">
    <location>
        <begin position="162"/>
        <end position="178"/>
    </location>
</feature>
<dbReference type="InterPro" id="IPR043429">
    <property type="entry name" value="ArtM/GltK/GlnP/TcyL/YhdX-like"/>
</dbReference>
<keyword evidence="6 9" id="KW-0812">Transmembrane</keyword>
<dbReference type="GO" id="GO:0043190">
    <property type="term" value="C:ATP-binding cassette (ABC) transporter complex"/>
    <property type="evidence" value="ECO:0007669"/>
    <property type="project" value="InterPro"/>
</dbReference>
<accession>A0A318L891</accession>
<evidence type="ECO:0000256" key="2">
    <source>
        <dbReference type="ARBA" id="ARBA00010072"/>
    </source>
</evidence>
<evidence type="ECO:0000313" key="12">
    <source>
        <dbReference type="Proteomes" id="UP000247555"/>
    </source>
</evidence>
<sequence>MDFSVLFEPANLQLYAEGLFTTLWLLLAAVSAGLLLSIPAAVWRVSRQRWLAWPVAAYTYVVRGTPMLLQLYLIYYGLAQFDVVRDSAAWGALSSAGFCAALALTLNTVAYTTEMLAGALRATAPGEIEAAHSVGMSRMQMLRRIVLPSALRRSLPAYGNEVIMMLHATSLASTVTLLDLTAAADRLYANYYLPFEPFIAAALVYIALTFGLTRLFKAAERRWLAHLQARG</sequence>
<keyword evidence="3 9" id="KW-0813">Transport</keyword>
<dbReference type="OrthoDB" id="7026155at2"/>
<feature type="transmembrane region" description="Helical" evidence="9">
    <location>
        <begin position="88"/>
        <end position="111"/>
    </location>
</feature>
<dbReference type="PROSITE" id="PS50928">
    <property type="entry name" value="ABC_TM1"/>
    <property type="match status" value="1"/>
</dbReference>
<keyword evidence="7 9" id="KW-1133">Transmembrane helix</keyword>
<feature type="domain" description="ABC transmembrane type-1" evidence="10">
    <location>
        <begin position="19"/>
        <end position="216"/>
    </location>
</feature>
<evidence type="ECO:0000256" key="4">
    <source>
        <dbReference type="ARBA" id="ARBA00022475"/>
    </source>
</evidence>
<evidence type="ECO:0000256" key="8">
    <source>
        <dbReference type="ARBA" id="ARBA00023136"/>
    </source>
</evidence>
<dbReference type="Pfam" id="PF00528">
    <property type="entry name" value="BPD_transp_1"/>
    <property type="match status" value="1"/>
</dbReference>
<evidence type="ECO:0000256" key="9">
    <source>
        <dbReference type="RuleBase" id="RU363032"/>
    </source>
</evidence>
<keyword evidence="12" id="KW-1185">Reference proteome</keyword>
<proteinExistence type="inferred from homology"/>
<dbReference type="SUPFAM" id="SSF161098">
    <property type="entry name" value="MetI-like"/>
    <property type="match status" value="1"/>
</dbReference>
<keyword evidence="8 9" id="KW-0472">Membrane</keyword>
<comment type="caution">
    <text evidence="11">The sequence shown here is derived from an EMBL/GenBank/DDBJ whole genome shotgun (WGS) entry which is preliminary data.</text>
</comment>
<comment type="similarity">
    <text evidence="2">Belongs to the binding-protein-dependent transport system permease family. HisMQ subfamily.</text>
</comment>
<name>A0A318L891_9NEIS</name>
<dbReference type="InterPro" id="IPR010065">
    <property type="entry name" value="AA_ABC_transptr_permease_3TM"/>
</dbReference>
<keyword evidence="5" id="KW-0997">Cell inner membrane</keyword>
<feature type="transmembrane region" description="Helical" evidence="9">
    <location>
        <begin position="20"/>
        <end position="43"/>
    </location>
</feature>
<dbReference type="GO" id="GO:0006865">
    <property type="term" value="P:amino acid transport"/>
    <property type="evidence" value="ECO:0007669"/>
    <property type="project" value="TreeGrafter"/>
</dbReference>
<feature type="transmembrane region" description="Helical" evidence="9">
    <location>
        <begin position="55"/>
        <end position="76"/>
    </location>
</feature>
<evidence type="ECO:0000256" key="5">
    <source>
        <dbReference type="ARBA" id="ARBA00022519"/>
    </source>
</evidence>
<dbReference type="AlphaFoldDB" id="A0A318L891"/>
<keyword evidence="4" id="KW-1003">Cell membrane</keyword>
<evidence type="ECO:0000256" key="3">
    <source>
        <dbReference type="ARBA" id="ARBA00022448"/>
    </source>
</evidence>
<dbReference type="InterPro" id="IPR035906">
    <property type="entry name" value="MetI-like_sf"/>
</dbReference>
<organism evidence="11 12">
    <name type="scientific">Rivihabitans pingtungensis</name>
    <dbReference type="NCBI Taxonomy" id="1054498"/>
    <lineage>
        <taxon>Bacteria</taxon>
        <taxon>Pseudomonadati</taxon>
        <taxon>Pseudomonadota</taxon>
        <taxon>Betaproteobacteria</taxon>
        <taxon>Neisseriales</taxon>
        <taxon>Aquaspirillaceae</taxon>
        <taxon>Rivihabitans</taxon>
    </lineage>
</organism>
<protein>
    <submittedName>
        <fullName evidence="11">L-arginine ABC transporter membrane protein /L-ornithine ABC transporter membrane protein</fullName>
    </submittedName>
</protein>
<dbReference type="Gene3D" id="1.10.3720.10">
    <property type="entry name" value="MetI-like"/>
    <property type="match status" value="1"/>
</dbReference>
<reference evidence="11 12" key="1">
    <citation type="submission" date="2018-05" db="EMBL/GenBank/DDBJ databases">
        <title>Genomic Encyclopedia of Type Strains, Phase IV (KMG-IV): sequencing the most valuable type-strain genomes for metagenomic binning, comparative biology and taxonomic classification.</title>
        <authorList>
            <person name="Goeker M."/>
        </authorList>
    </citation>
    <scope>NUCLEOTIDE SEQUENCE [LARGE SCALE GENOMIC DNA]</scope>
    <source>
        <strain evidence="11 12">DSM 29661</strain>
    </source>
</reference>
<gene>
    <name evidence="11" type="ORF">DFR34_1144</name>
</gene>
<feature type="transmembrane region" description="Helical" evidence="9">
    <location>
        <begin position="198"/>
        <end position="216"/>
    </location>
</feature>
<dbReference type="EMBL" id="QJKI01000014">
    <property type="protein sequence ID" value="PXX77917.1"/>
    <property type="molecule type" value="Genomic_DNA"/>
</dbReference>
<dbReference type="NCBIfam" id="TIGR01726">
    <property type="entry name" value="HEQRo_perm_3TM"/>
    <property type="match status" value="1"/>
</dbReference>
<evidence type="ECO:0000259" key="10">
    <source>
        <dbReference type="PROSITE" id="PS50928"/>
    </source>
</evidence>
<evidence type="ECO:0000256" key="7">
    <source>
        <dbReference type="ARBA" id="ARBA00022989"/>
    </source>
</evidence>
<evidence type="ECO:0000313" key="11">
    <source>
        <dbReference type="EMBL" id="PXX77917.1"/>
    </source>
</evidence>
<dbReference type="PANTHER" id="PTHR30614:SF10">
    <property type="entry name" value="ARGININE ABC TRANSPORTER PERMEASE PROTEIN ARTM"/>
    <property type="match status" value="1"/>
</dbReference>
<dbReference type="Proteomes" id="UP000247555">
    <property type="component" value="Unassembled WGS sequence"/>
</dbReference>
<comment type="subcellular location">
    <subcellularLocation>
        <location evidence="1">Cell inner membrane</location>
        <topology evidence="1">Multi-pass membrane protein</topology>
    </subcellularLocation>
    <subcellularLocation>
        <location evidence="9">Cell membrane</location>
        <topology evidence="9">Multi-pass membrane protein</topology>
    </subcellularLocation>
</comment>
<dbReference type="GO" id="GO:0022857">
    <property type="term" value="F:transmembrane transporter activity"/>
    <property type="evidence" value="ECO:0007669"/>
    <property type="project" value="InterPro"/>
</dbReference>
<dbReference type="CDD" id="cd06261">
    <property type="entry name" value="TM_PBP2"/>
    <property type="match status" value="1"/>
</dbReference>
<dbReference type="PANTHER" id="PTHR30614">
    <property type="entry name" value="MEMBRANE COMPONENT OF AMINO ACID ABC TRANSPORTER"/>
    <property type="match status" value="1"/>
</dbReference>
<evidence type="ECO:0000256" key="6">
    <source>
        <dbReference type="ARBA" id="ARBA00022692"/>
    </source>
</evidence>
<dbReference type="RefSeq" id="WP_110391165.1">
    <property type="nucleotide sequence ID" value="NZ_QJKI01000014.1"/>
</dbReference>